<dbReference type="PANTHER" id="PTHR40254">
    <property type="entry name" value="BLR0577 PROTEIN"/>
    <property type="match status" value="1"/>
</dbReference>
<dbReference type="Pfam" id="PF13454">
    <property type="entry name" value="NAD_binding_9"/>
    <property type="match status" value="1"/>
</dbReference>
<feature type="domain" description="FAD-dependent urate hydroxylase HpyO/Asp monooxygenase CreE-like FAD/NAD(P)-binding" evidence="1">
    <location>
        <begin position="12"/>
        <end position="173"/>
    </location>
</feature>
<dbReference type="Gene3D" id="3.50.50.60">
    <property type="entry name" value="FAD/NAD(P)-binding domain"/>
    <property type="match status" value="1"/>
</dbReference>
<dbReference type="RefSeq" id="WP_138724048.1">
    <property type="nucleotide sequence ID" value="NZ_SSHJ02000008.1"/>
</dbReference>
<keyword evidence="3" id="KW-1185">Reference proteome</keyword>
<proteinExistence type="predicted"/>
<dbReference type="Proteomes" id="UP001517247">
    <property type="component" value="Unassembled WGS sequence"/>
</dbReference>
<evidence type="ECO:0000259" key="1">
    <source>
        <dbReference type="Pfam" id="PF13454"/>
    </source>
</evidence>
<evidence type="ECO:0000313" key="3">
    <source>
        <dbReference type="Proteomes" id="UP001517247"/>
    </source>
</evidence>
<gene>
    <name evidence="2" type="ORF">E6A44_015330</name>
</gene>
<accession>A0ABW9J9S9</accession>
<protein>
    <submittedName>
        <fullName evidence="2">FAD/NAD(P)-binding protein</fullName>
    </submittedName>
</protein>
<dbReference type="InterPro" id="IPR036188">
    <property type="entry name" value="FAD/NAD-bd_sf"/>
</dbReference>
<name>A0ABW9J9S9_9SPHI</name>
<dbReference type="InterPro" id="IPR038732">
    <property type="entry name" value="HpyO/CreE_NAD-binding"/>
</dbReference>
<sequence length="576" mass="64932">MSQNVTAIHQLAIIGGGPSGLFMLKKLIEKGSHQLAIHIFEKGKQLGAGMPYSSQGANDEHVTNVSGNEIPKLEQSISEWIVKVHPDTLSRFGIDLERFREYQVLPRLLFGQYLSDQFRLLQKKAIEAGIEIKVTYGAEVVDILDVPNAEQVELRFADGEKLRFERIILCTGHLWPKQHEGKIAGYFDSPYPPSKLKQVFNHPVAIRGASLTAIDALRTLAREHGYYERSADGLLQYHLNTTNPNFSIVMHSREGLLPGIRFHLDEPILGKDSLFDMDEIRQIRAENEGFVPLDLVFEEKFKKPLAEVDPEFYEEIALLNVEEFIDKMMSLREELDPFLLFKAEYREAAKSIRQHRSIHWKEMLCGLSYTLNYPAKYFSAEDMMRLKQTLMPLISLIIAFVPQSSAEELLALHDAGILKLVAVGNSSEVRPLAGGGIDFYIEDENGVGKTTHYLTFIDCIGQPHLSYDAIPYLGLKENGTVAPARLSFRKQELASKMAAENQDIEIDHQGNYYLRVSGIAINDYFQVVDRYLALNPRIYVMAVPFIGGYNPDYSGLDFCETAAARITEALTAANVN</sequence>
<reference evidence="2 3" key="1">
    <citation type="submission" date="2024-12" db="EMBL/GenBank/DDBJ databases">
        <authorList>
            <person name="Hu S."/>
        </authorList>
    </citation>
    <scope>NUCLEOTIDE SEQUENCE [LARGE SCALE GENOMIC DNA]</scope>
    <source>
        <strain evidence="2 3">THG-T11</strain>
    </source>
</reference>
<dbReference type="InterPro" id="IPR052189">
    <property type="entry name" value="L-asp_N-monooxygenase_NS-form"/>
</dbReference>
<comment type="caution">
    <text evidence="2">The sequence shown here is derived from an EMBL/GenBank/DDBJ whole genome shotgun (WGS) entry which is preliminary data.</text>
</comment>
<dbReference type="PANTHER" id="PTHR40254:SF1">
    <property type="entry name" value="BLR0577 PROTEIN"/>
    <property type="match status" value="1"/>
</dbReference>
<dbReference type="EMBL" id="SSHJ02000008">
    <property type="protein sequence ID" value="MFN0256960.1"/>
    <property type="molecule type" value="Genomic_DNA"/>
</dbReference>
<evidence type="ECO:0000313" key="2">
    <source>
        <dbReference type="EMBL" id="MFN0256960.1"/>
    </source>
</evidence>
<dbReference type="SUPFAM" id="SSF51905">
    <property type="entry name" value="FAD/NAD(P)-binding domain"/>
    <property type="match status" value="1"/>
</dbReference>
<organism evidence="2 3">
    <name type="scientific">Pedobacter ureilyticus</name>
    <dbReference type="NCBI Taxonomy" id="1393051"/>
    <lineage>
        <taxon>Bacteria</taxon>
        <taxon>Pseudomonadati</taxon>
        <taxon>Bacteroidota</taxon>
        <taxon>Sphingobacteriia</taxon>
        <taxon>Sphingobacteriales</taxon>
        <taxon>Sphingobacteriaceae</taxon>
        <taxon>Pedobacter</taxon>
    </lineage>
</organism>